<dbReference type="Proteomes" id="UP000268094">
    <property type="component" value="Unassembled WGS sequence"/>
</dbReference>
<proteinExistence type="predicted"/>
<dbReference type="AlphaFoldDB" id="A0A3A8IP75"/>
<name>A0A3A8IP75_9BACT</name>
<comment type="caution">
    <text evidence="1">The sequence shown here is derived from an EMBL/GenBank/DDBJ whole genome shotgun (WGS) entry which is preliminary data.</text>
</comment>
<dbReference type="EMBL" id="RAVZ01000153">
    <property type="protein sequence ID" value="RKG84528.1"/>
    <property type="molecule type" value="Genomic_DNA"/>
</dbReference>
<reference evidence="2" key="1">
    <citation type="submission" date="2018-09" db="EMBL/GenBank/DDBJ databases">
        <authorList>
            <person name="Livingstone P.G."/>
            <person name="Whitworth D.E."/>
        </authorList>
    </citation>
    <scope>NUCLEOTIDE SEQUENCE [LARGE SCALE GENOMIC DNA]</scope>
    <source>
        <strain evidence="2">CA054A</strain>
    </source>
</reference>
<organism evidence="1 2">
    <name type="scientific">Corallococcus terminator</name>
    <dbReference type="NCBI Taxonomy" id="2316733"/>
    <lineage>
        <taxon>Bacteria</taxon>
        <taxon>Pseudomonadati</taxon>
        <taxon>Myxococcota</taxon>
        <taxon>Myxococcia</taxon>
        <taxon>Myxococcales</taxon>
        <taxon>Cystobacterineae</taxon>
        <taxon>Myxococcaceae</taxon>
        <taxon>Corallococcus</taxon>
    </lineage>
</organism>
<dbReference type="RefSeq" id="WP_120542554.1">
    <property type="nucleotide sequence ID" value="NZ_RAVZ01000153.1"/>
</dbReference>
<sequence length="1005" mass="113330">MPASPEDLCVIVGEASERAEEVLKAFSAAIGKELDEEKCTLESYCLKYRRRSGRPDAYWSPASNEEPYFFGCLWLTCLVASGYPPEEGQFYNRMKLVLGRRSSGFSARDSGSFEDVWEDLADWTKRHHERYRELLLPPRDTTYRKHIGRSFYLAFPNHADRLRLRAALERADLLVDDPPIRLVLEVLRRSRQDFGKDFQQELDSFFDKYLHTGRDPRESPFWRAVVQQASAPSLDRTGGAERTGQSTLMARFDQDDLLEFYIACTEQYPDKHGFIREPLGFEAGEFRYRLVPQAPSSSQRLAFDQLLTGTSRRTFARGVVPLLRVISGEYRLAQGEELAECERAVVRNDRVEAFIREFGGKKNQSALPDWQEIEGCQLRQLDSLPKGLEDVSSLLHTTVPQRPHFVGGIRTSTGGFYRLNGYLPRIHAPGAEKVEVATAGLWLPCRRIIDEQQVEEWLLPTELDLEALQKLQVAATWRVHIEDYVLERRGEAEAALDALSIAIDHKGLPSGDFWLETASRRLETLRGPAEEVPLGFTTRDSTRTMDMVFFDATARWLGPGVGEMSLVPKEDFPWLAFGPNNSPTMVVFVGDARRPVLPNGDFSPLSKDRRHWKKAFSGGASSVLVREGTEYVPLDERPEVRAIHSAYVEAACSTAQRAGSACAPTDLDRCFQETERASGDYSKEATLLLDVLSSIAHTRSGIPLREVHEHLARITDTDEYHSLRLHLLRALEEMGAIDTLLRMNGRQKLVVARRPRLVVSRRANRFSATVLGLLPQKIALLLEKESKNRGLLVTYAAPPNRFQPPIIHLEAKNGCLEPLVALSRELAFVPPEFLDWPDAAQVPRHFTVRDELERDTPPEVYKPEAAWCWKTGAFLRTPEEPGEIGIERRSDGQRAPIYVILRAGTPVSWSYSRAWALLDAAEKAGRPPFTRDENGVLETLAHAPIHLPLPLARLCTAIGAGAPGPRIAEREGRRVVTSYVYPFGRKLAPLAARAVPESWTQRKVE</sequence>
<evidence type="ECO:0000313" key="1">
    <source>
        <dbReference type="EMBL" id="RKG84528.1"/>
    </source>
</evidence>
<dbReference type="OrthoDB" id="1550267at2"/>
<keyword evidence="2" id="KW-1185">Reference proteome</keyword>
<gene>
    <name evidence="1" type="ORF">D7V88_21660</name>
</gene>
<evidence type="ECO:0000313" key="2">
    <source>
        <dbReference type="Proteomes" id="UP000268094"/>
    </source>
</evidence>
<protein>
    <submittedName>
        <fullName evidence="1">Uncharacterized protein</fullName>
    </submittedName>
</protein>
<accession>A0A3A8IP75</accession>